<evidence type="ECO:0000313" key="10">
    <source>
        <dbReference type="Proteomes" id="UP000053937"/>
    </source>
</evidence>
<keyword evidence="5 7" id="KW-1133">Transmembrane helix</keyword>
<comment type="similarity">
    <text evidence="7">Belongs to the binding-protein-dependent transport system permease family.</text>
</comment>
<feature type="domain" description="ABC transmembrane type-1" evidence="8">
    <location>
        <begin position="96"/>
        <end position="308"/>
    </location>
</feature>
<feature type="transmembrane region" description="Helical" evidence="7">
    <location>
        <begin position="95"/>
        <end position="120"/>
    </location>
</feature>
<keyword evidence="3" id="KW-1003">Cell membrane</keyword>
<dbReference type="Gene3D" id="1.10.3720.10">
    <property type="entry name" value="MetI-like"/>
    <property type="match status" value="1"/>
</dbReference>
<feature type="transmembrane region" description="Helical" evidence="7">
    <location>
        <begin position="186"/>
        <end position="208"/>
    </location>
</feature>
<evidence type="ECO:0000256" key="3">
    <source>
        <dbReference type="ARBA" id="ARBA00022475"/>
    </source>
</evidence>
<evidence type="ECO:0000256" key="5">
    <source>
        <dbReference type="ARBA" id="ARBA00022989"/>
    </source>
</evidence>
<keyword evidence="10" id="KW-1185">Reference proteome</keyword>
<feature type="transmembrane region" description="Helical" evidence="7">
    <location>
        <begin position="244"/>
        <end position="270"/>
    </location>
</feature>
<dbReference type="InterPro" id="IPR000515">
    <property type="entry name" value="MetI-like"/>
</dbReference>
<dbReference type="PROSITE" id="PS50928">
    <property type="entry name" value="ABC_TM1"/>
    <property type="match status" value="1"/>
</dbReference>
<reference evidence="9 10" key="1">
    <citation type="submission" date="2015-10" db="EMBL/GenBank/DDBJ databases">
        <title>Draft Genome Sequence of Chlorobium limicola strain Frasassi Growing under Artificial Lighting in the Frasassi Cave System.</title>
        <authorList>
            <person name="Mansor M."/>
            <person name="Macalady J."/>
        </authorList>
    </citation>
    <scope>NUCLEOTIDE SEQUENCE [LARGE SCALE GENOMIC DNA]</scope>
    <source>
        <strain evidence="9 10">Frasassi</strain>
    </source>
</reference>
<dbReference type="Proteomes" id="UP000053937">
    <property type="component" value="Unassembled WGS sequence"/>
</dbReference>
<evidence type="ECO:0000256" key="1">
    <source>
        <dbReference type="ARBA" id="ARBA00004651"/>
    </source>
</evidence>
<dbReference type="PANTHER" id="PTHR43163:SF6">
    <property type="entry name" value="DIPEPTIDE TRANSPORT SYSTEM PERMEASE PROTEIN DPPB-RELATED"/>
    <property type="match status" value="1"/>
</dbReference>
<dbReference type="RefSeq" id="WP_059138057.1">
    <property type="nucleotide sequence ID" value="NZ_LMBR01000001.1"/>
</dbReference>
<evidence type="ECO:0000256" key="6">
    <source>
        <dbReference type="ARBA" id="ARBA00023136"/>
    </source>
</evidence>
<dbReference type="Pfam" id="PF19300">
    <property type="entry name" value="BPD_transp_1_N"/>
    <property type="match status" value="1"/>
</dbReference>
<comment type="subcellular location">
    <subcellularLocation>
        <location evidence="1 7">Cell membrane</location>
        <topology evidence="1 7">Multi-pass membrane protein</topology>
    </subcellularLocation>
</comment>
<dbReference type="AlphaFoldDB" id="A0A101JUI4"/>
<evidence type="ECO:0000313" key="9">
    <source>
        <dbReference type="EMBL" id="KUL33242.1"/>
    </source>
</evidence>
<evidence type="ECO:0000256" key="4">
    <source>
        <dbReference type="ARBA" id="ARBA00022692"/>
    </source>
</evidence>
<keyword evidence="2 7" id="KW-0813">Transport</keyword>
<organism evidence="9 10">
    <name type="scientific">Chlorobium limicola</name>
    <dbReference type="NCBI Taxonomy" id="1092"/>
    <lineage>
        <taxon>Bacteria</taxon>
        <taxon>Pseudomonadati</taxon>
        <taxon>Chlorobiota</taxon>
        <taxon>Chlorobiia</taxon>
        <taxon>Chlorobiales</taxon>
        <taxon>Chlorobiaceae</taxon>
        <taxon>Chlorobium/Pelodictyon group</taxon>
        <taxon>Chlorobium</taxon>
    </lineage>
</organism>
<protein>
    <submittedName>
        <fullName evidence="9">Diguanylate cyclase</fullName>
    </submittedName>
</protein>
<dbReference type="GO" id="GO:0055085">
    <property type="term" value="P:transmembrane transport"/>
    <property type="evidence" value="ECO:0007669"/>
    <property type="project" value="InterPro"/>
</dbReference>
<dbReference type="InterPro" id="IPR035906">
    <property type="entry name" value="MetI-like_sf"/>
</dbReference>
<gene>
    <name evidence="9" type="ORF">ASB62_00050</name>
</gene>
<keyword evidence="6 7" id="KW-0472">Membrane</keyword>
<dbReference type="OrthoDB" id="24153at2"/>
<dbReference type="EMBL" id="LMBR01000001">
    <property type="protein sequence ID" value="KUL33242.1"/>
    <property type="molecule type" value="Genomic_DNA"/>
</dbReference>
<proteinExistence type="inferred from homology"/>
<dbReference type="SUPFAM" id="SSF161098">
    <property type="entry name" value="MetI-like"/>
    <property type="match status" value="1"/>
</dbReference>
<feature type="transmembrane region" description="Helical" evidence="7">
    <location>
        <begin position="132"/>
        <end position="158"/>
    </location>
</feature>
<feature type="transmembrane region" description="Helical" evidence="7">
    <location>
        <begin position="9"/>
        <end position="30"/>
    </location>
</feature>
<dbReference type="Pfam" id="PF00528">
    <property type="entry name" value="BPD_transp_1"/>
    <property type="match status" value="1"/>
</dbReference>
<evidence type="ECO:0000259" key="8">
    <source>
        <dbReference type="PROSITE" id="PS50928"/>
    </source>
</evidence>
<dbReference type="GO" id="GO:0005886">
    <property type="term" value="C:plasma membrane"/>
    <property type="evidence" value="ECO:0007669"/>
    <property type="project" value="UniProtKB-SubCell"/>
</dbReference>
<evidence type="ECO:0000256" key="2">
    <source>
        <dbReference type="ARBA" id="ARBA00022448"/>
    </source>
</evidence>
<feature type="transmembrane region" description="Helical" evidence="7">
    <location>
        <begin position="290"/>
        <end position="315"/>
    </location>
</feature>
<keyword evidence="4 7" id="KW-0812">Transmembrane</keyword>
<accession>A0A101JUI4</accession>
<dbReference type="CDD" id="cd06261">
    <property type="entry name" value="TM_PBP2"/>
    <property type="match status" value="1"/>
</dbReference>
<comment type="caution">
    <text evidence="9">The sequence shown here is derived from an EMBL/GenBank/DDBJ whole genome shotgun (WGS) entry which is preliminary data.</text>
</comment>
<evidence type="ECO:0000256" key="7">
    <source>
        <dbReference type="RuleBase" id="RU363032"/>
    </source>
</evidence>
<dbReference type="InterPro" id="IPR045621">
    <property type="entry name" value="BPD_transp_1_N"/>
</dbReference>
<sequence length="321" mass="35574">MLTYILKRLLLSVPLIFGVLTLTFFIIRLAPGDPAAFFIQPGVSPNVTEQIRAQYGLNDPLPVQYVKWLGNVLQGDFGRSFSRAQQPVFEVIAEALPITVTIAALTLVANFTFGIIIGIISAVRQNSFLDRFLTVTALFFYSMPEFWFALMMIILFALKLQWFPASGLNEIGAESFGPFGFFLDRIWHLVLPVTVLSINGSAGIARYVRGSMLEVIRQDYIRTARAKGLPEKVVIFHHALRNALLPVITLIGSSLPFIFSGALFIEVIFAFPGMGRVTVEAIFARDYPLIIANTFISGTLIVLGNLLADVLYAVADPRIRL</sequence>
<name>A0A101JUI4_CHLLI</name>
<dbReference type="PANTHER" id="PTHR43163">
    <property type="entry name" value="DIPEPTIDE TRANSPORT SYSTEM PERMEASE PROTEIN DPPB-RELATED"/>
    <property type="match status" value="1"/>
</dbReference>